<dbReference type="PRINTS" id="PR00385">
    <property type="entry name" value="P450"/>
</dbReference>
<dbReference type="Gene3D" id="1.10.630.10">
    <property type="entry name" value="Cytochrome P450"/>
    <property type="match status" value="1"/>
</dbReference>
<feature type="region of interest" description="Disordered" evidence="4">
    <location>
        <begin position="624"/>
        <end position="668"/>
    </location>
</feature>
<protein>
    <recommendedName>
        <fullName evidence="8">Cytochrome P450</fullName>
    </recommendedName>
</protein>
<dbReference type="PRINTS" id="PR00463">
    <property type="entry name" value="EP450I"/>
</dbReference>
<feature type="transmembrane region" description="Helical" evidence="5">
    <location>
        <begin position="20"/>
        <end position="42"/>
    </location>
</feature>
<dbReference type="EMBL" id="JBBPBN010000089">
    <property type="protein sequence ID" value="KAK8981673.1"/>
    <property type="molecule type" value="Genomic_DNA"/>
</dbReference>
<organism evidence="6 7">
    <name type="scientific">Hibiscus sabdariffa</name>
    <name type="common">roselle</name>
    <dbReference type="NCBI Taxonomy" id="183260"/>
    <lineage>
        <taxon>Eukaryota</taxon>
        <taxon>Viridiplantae</taxon>
        <taxon>Streptophyta</taxon>
        <taxon>Embryophyta</taxon>
        <taxon>Tracheophyta</taxon>
        <taxon>Spermatophyta</taxon>
        <taxon>Magnoliopsida</taxon>
        <taxon>eudicotyledons</taxon>
        <taxon>Gunneridae</taxon>
        <taxon>Pentapetalae</taxon>
        <taxon>rosids</taxon>
        <taxon>malvids</taxon>
        <taxon>Malvales</taxon>
        <taxon>Malvaceae</taxon>
        <taxon>Malvoideae</taxon>
        <taxon>Hibiscus</taxon>
    </lineage>
</organism>
<proteinExistence type="inferred from homology"/>
<accession>A0ABR2NZP0</accession>
<dbReference type="Pfam" id="PF05623">
    <property type="entry name" value="DUF789"/>
    <property type="match status" value="1"/>
</dbReference>
<feature type="compositionally biased region" description="Low complexity" evidence="4">
    <location>
        <begin position="656"/>
        <end position="668"/>
    </location>
</feature>
<reference evidence="6 7" key="1">
    <citation type="journal article" date="2024" name="G3 (Bethesda)">
        <title>Genome assembly of Hibiscus sabdariffa L. provides insights into metabolisms of medicinal natural products.</title>
        <authorList>
            <person name="Kim T."/>
        </authorList>
    </citation>
    <scope>NUCLEOTIDE SEQUENCE [LARGE SCALE GENOMIC DNA]</scope>
    <source>
        <strain evidence="6">TK-2024</strain>
        <tissue evidence="6">Old leaves</tissue>
    </source>
</reference>
<keyword evidence="5" id="KW-1133">Transmembrane helix</keyword>
<evidence type="ECO:0000313" key="6">
    <source>
        <dbReference type="EMBL" id="KAK8981673.1"/>
    </source>
</evidence>
<evidence type="ECO:0000256" key="5">
    <source>
        <dbReference type="SAM" id="Phobius"/>
    </source>
</evidence>
<evidence type="ECO:0008006" key="8">
    <source>
        <dbReference type="Google" id="ProtNLM"/>
    </source>
</evidence>
<keyword evidence="5" id="KW-0812">Transmembrane</keyword>
<evidence type="ECO:0000256" key="4">
    <source>
        <dbReference type="SAM" id="MobiDB-lite"/>
    </source>
</evidence>
<dbReference type="SUPFAM" id="SSF48264">
    <property type="entry name" value="Cytochrome P450"/>
    <property type="match status" value="1"/>
</dbReference>
<dbReference type="InterPro" id="IPR036396">
    <property type="entry name" value="Cyt_P450_sf"/>
</dbReference>
<keyword evidence="3" id="KW-0408">Iron</keyword>
<keyword evidence="2" id="KW-0479">Metal-binding</keyword>
<dbReference type="PANTHER" id="PTHR47955:SF15">
    <property type="entry name" value="CYTOCHROME P450 71A2-LIKE"/>
    <property type="match status" value="1"/>
</dbReference>
<dbReference type="Pfam" id="PF00067">
    <property type="entry name" value="p450"/>
    <property type="match status" value="1"/>
</dbReference>
<dbReference type="CDD" id="cd11072">
    <property type="entry name" value="CYP71-like"/>
    <property type="match status" value="1"/>
</dbReference>
<comment type="caution">
    <text evidence="6">The sequence shown here is derived from an EMBL/GenBank/DDBJ whole genome shotgun (WGS) entry which is preliminary data.</text>
</comment>
<evidence type="ECO:0000256" key="1">
    <source>
        <dbReference type="ARBA" id="ARBA00010617"/>
    </source>
</evidence>
<dbReference type="Proteomes" id="UP001396334">
    <property type="component" value="Unassembled WGS sequence"/>
</dbReference>
<feature type="compositionally biased region" description="Basic and acidic residues" evidence="4">
    <location>
        <begin position="626"/>
        <end position="640"/>
    </location>
</feature>
<evidence type="ECO:0000256" key="2">
    <source>
        <dbReference type="ARBA" id="ARBA00022723"/>
    </source>
</evidence>
<name>A0ABR2NZP0_9ROSI</name>
<keyword evidence="5" id="KW-0472">Membrane</keyword>
<evidence type="ECO:0000313" key="7">
    <source>
        <dbReference type="Proteomes" id="UP001396334"/>
    </source>
</evidence>
<sequence>MAIFQPEFLSQSSWFPIDEGILFSPFVLSLLLLLFTTCFLRFKRRRSHWNSPPSPPKLPIIGNLHQLSRLPHRSLHSLSKKYGPLMLLKLGQVPTLVISSSEIVEEIAKKHDITFANRPSITAAKIMFYGCSSLGFAPHGEYWRTVKKICVSELLSQKKVQSFRFVREEEVTSLINKLRHECSNGTSVNLSQILLETSFNITCTCILGKKAKEDGNFIDLSTRIMKLLTAFSFGNLFPCLGWLDVLTGLTGRLKAASNELDAFLESVIEMQIKSSENNQKDMVQSLLHLIQTDQYARLTRNNIKAILLDMFVGGIESSTTTIEWIMAELLKNPRVMKKVQEEVRTAVNVKEVVDEDDINRMEYLKCIVKETLRLHPPGPLMGPRQTSAGIKLGDYDILPKTTVLVNLWAIQRDPNVWENPEDFIPERFENNMVDYKGLDFELIPFGFGRRGCPGMPFGVAVVEFVMANLLYWFDWELPDHAGCESLDMTETFHLAASRKVPLHAVPKTYLSSFYPFGILCFGVMIFDTELTRSNLDCFRHCTTPTVKSQFLPKSEIRKLNRLWHPWERESVEFFTLSDLWSCYDEWSAYGAGVPVVLNDNEALVQYYVPYLSAVQIFTGNSPVNSLREEPESGDGERDSFSDWSSEESESDKLWRSDGCSSEDGGSEQDSFLHVDNRLGYLYFQYFETATPYGRVPLMDKINGLCGRNPGLLSLRSVDLSPACWMAVAWYPIYHIPMGRTIKDLSTCFLTYHTLSSSFQGDFFDLFLLAFVKKFISTMCVPGADIDIEVGTERKQKEGEGISLPPFGLATYKMQGNVWGSGNSGQDQEKLMSLSSVADSWLKQLRVQHHDFDYFTRIGRG</sequence>
<dbReference type="PANTHER" id="PTHR47955">
    <property type="entry name" value="CYTOCHROME P450 FAMILY 71 PROTEIN"/>
    <property type="match status" value="1"/>
</dbReference>
<dbReference type="InterPro" id="IPR017972">
    <property type="entry name" value="Cyt_P450_CS"/>
</dbReference>
<dbReference type="InterPro" id="IPR001128">
    <property type="entry name" value="Cyt_P450"/>
</dbReference>
<evidence type="ECO:0000256" key="3">
    <source>
        <dbReference type="ARBA" id="ARBA00023004"/>
    </source>
</evidence>
<comment type="similarity">
    <text evidence="1">Belongs to the cytochrome P450 family.</text>
</comment>
<dbReference type="InterPro" id="IPR008507">
    <property type="entry name" value="DUF789"/>
</dbReference>
<dbReference type="PROSITE" id="PS00086">
    <property type="entry name" value="CYTOCHROME_P450"/>
    <property type="match status" value="1"/>
</dbReference>
<dbReference type="InterPro" id="IPR002401">
    <property type="entry name" value="Cyt_P450_E_grp-I"/>
</dbReference>
<keyword evidence="7" id="KW-1185">Reference proteome</keyword>
<gene>
    <name evidence="6" type="ORF">V6N11_028082</name>
</gene>